<comment type="subcellular location">
    <subcellularLocation>
        <location evidence="1">Cell membrane</location>
        <topology evidence="1">Multi-pass membrane protein</topology>
    </subcellularLocation>
</comment>
<proteinExistence type="inferred from homology"/>
<dbReference type="InterPro" id="IPR017850">
    <property type="entry name" value="Alkaline_phosphatase_core_sf"/>
</dbReference>
<sequence>MNRLNSFFLDFLDVVFFIVCVTFKILMYGRHLETGYIKIISLFIPAIAPVIIIISISLILKAKARSRMLYIFNIVISSFIVSDIIYFRYFKDIISLPVLISGFQLGAVKSSVSNLMNIKDFLYFTDVIFIIPFVNRYVRKRKNKFPLNYRISIAVVLLLFGIGMDFISFYGLSKEQPRLLSAMYNKVYISRKLGVLNYHCLDIYNSLSANITKMTPVSREKINAINTFMDNNKSDNKNLKGYSKEKNLIMIQVEALQEFVINASVNGQEITPNLNRWVNRSVYFDNFYYQVAAGGTSDAEFMTNNSIYPAAAGAVYFLYSGNKFSAMPENFKNNGYSTAAFHGFRENFWNRQIMYKKFGFDNFYGEKSYKKDESIGLGLSDRSFLNQSLIKLNNMKSPYYAFLITLTSHFPYDDVDKYGDFDVGNLKGTLLGNYLKAIHYTDEQLGVFLNALDENGTLENSVVMLYGDHYAIPKDKEQQLFKFLNVNSTSEMDWEGLQKVPLLIHFPNESVKGVNHVYGGEMDIYPTVCNLFDLPGKNMFGKDLFNPKNQKVIFRNGSFIDKNYYSSSQDDVYYDVKTGKEVPENSSLRKDKEDVLNQLEYSDYILKHNVIDKLDK</sequence>
<dbReference type="InterPro" id="IPR012160">
    <property type="entry name" value="LtaS-like"/>
</dbReference>
<dbReference type="CDD" id="cd16015">
    <property type="entry name" value="LTA_synthase"/>
    <property type="match status" value="1"/>
</dbReference>
<keyword evidence="5 8" id="KW-0812">Transmembrane</keyword>
<dbReference type="PANTHER" id="PTHR47371">
    <property type="entry name" value="LIPOTEICHOIC ACID SYNTHASE"/>
    <property type="match status" value="1"/>
</dbReference>
<gene>
    <name evidence="10" type="ORF">LN736_02850</name>
</gene>
<comment type="similarity">
    <text evidence="3">Belongs to the LTA synthase family.</text>
</comment>
<evidence type="ECO:0000313" key="11">
    <source>
        <dbReference type="Proteomes" id="UP001165422"/>
    </source>
</evidence>
<dbReference type="PANTHER" id="PTHR47371:SF3">
    <property type="entry name" value="PHOSPHOGLYCEROL TRANSFERASE I"/>
    <property type="match status" value="1"/>
</dbReference>
<reference evidence="10" key="1">
    <citation type="submission" date="2021-11" db="EMBL/GenBank/DDBJ databases">
        <authorList>
            <person name="Qingchun L."/>
            <person name="Dong Z."/>
            <person name="Zongwei Q."/>
            <person name="Jia Z."/>
            <person name="Duotao L."/>
        </authorList>
    </citation>
    <scope>NUCLEOTIDE SEQUENCE</scope>
    <source>
        <strain evidence="10">WLY-B-L2</strain>
    </source>
</reference>
<accession>A0ABS8N4U9</accession>
<evidence type="ECO:0000256" key="8">
    <source>
        <dbReference type="SAM" id="Phobius"/>
    </source>
</evidence>
<comment type="pathway">
    <text evidence="2">Cell wall biogenesis; lipoteichoic acid biosynthesis.</text>
</comment>
<dbReference type="InterPro" id="IPR050448">
    <property type="entry name" value="OpgB/LTA_synthase_biosynth"/>
</dbReference>
<comment type="caution">
    <text evidence="10">The sequence shown here is derived from an EMBL/GenBank/DDBJ whole genome shotgun (WGS) entry which is preliminary data.</text>
</comment>
<dbReference type="InterPro" id="IPR000917">
    <property type="entry name" value="Sulfatase_N"/>
</dbReference>
<evidence type="ECO:0000256" key="3">
    <source>
        <dbReference type="ARBA" id="ARBA00009983"/>
    </source>
</evidence>
<evidence type="ECO:0000313" key="10">
    <source>
        <dbReference type="EMBL" id="MCC9293808.1"/>
    </source>
</evidence>
<name>A0ABS8N4U9_9CLOT</name>
<dbReference type="Proteomes" id="UP001165422">
    <property type="component" value="Unassembled WGS sequence"/>
</dbReference>
<evidence type="ECO:0000256" key="2">
    <source>
        <dbReference type="ARBA" id="ARBA00004936"/>
    </source>
</evidence>
<evidence type="ECO:0000256" key="6">
    <source>
        <dbReference type="ARBA" id="ARBA00022989"/>
    </source>
</evidence>
<evidence type="ECO:0000256" key="5">
    <source>
        <dbReference type="ARBA" id="ARBA00022692"/>
    </source>
</evidence>
<feature type="domain" description="Sulfatase N-terminal" evidence="9">
    <location>
        <begin position="246"/>
        <end position="533"/>
    </location>
</feature>
<protein>
    <submittedName>
        <fullName evidence="10">LTA synthase family protein</fullName>
    </submittedName>
</protein>
<evidence type="ECO:0000256" key="4">
    <source>
        <dbReference type="ARBA" id="ARBA00022475"/>
    </source>
</evidence>
<evidence type="ECO:0000256" key="7">
    <source>
        <dbReference type="ARBA" id="ARBA00023136"/>
    </source>
</evidence>
<dbReference type="Pfam" id="PF00884">
    <property type="entry name" value="Sulfatase"/>
    <property type="match status" value="1"/>
</dbReference>
<dbReference type="SUPFAM" id="SSF53649">
    <property type="entry name" value="Alkaline phosphatase-like"/>
    <property type="match status" value="1"/>
</dbReference>
<feature type="transmembrane region" description="Helical" evidence="8">
    <location>
        <begin position="39"/>
        <end position="60"/>
    </location>
</feature>
<dbReference type="EMBL" id="JAJJPB010000002">
    <property type="protein sequence ID" value="MCC9293808.1"/>
    <property type="molecule type" value="Genomic_DNA"/>
</dbReference>
<organism evidence="10 11">
    <name type="scientific">Clostridium aromativorans</name>
    <dbReference type="NCBI Taxonomy" id="2836848"/>
    <lineage>
        <taxon>Bacteria</taxon>
        <taxon>Bacillati</taxon>
        <taxon>Bacillota</taxon>
        <taxon>Clostridia</taxon>
        <taxon>Eubacteriales</taxon>
        <taxon>Clostridiaceae</taxon>
        <taxon>Clostridium</taxon>
    </lineage>
</organism>
<feature type="transmembrane region" description="Helical" evidence="8">
    <location>
        <begin position="69"/>
        <end position="89"/>
    </location>
</feature>
<dbReference type="Gene3D" id="3.40.720.10">
    <property type="entry name" value="Alkaline Phosphatase, subunit A"/>
    <property type="match status" value="1"/>
</dbReference>
<keyword evidence="11" id="KW-1185">Reference proteome</keyword>
<keyword evidence="7 8" id="KW-0472">Membrane</keyword>
<evidence type="ECO:0000259" key="9">
    <source>
        <dbReference type="Pfam" id="PF00884"/>
    </source>
</evidence>
<evidence type="ECO:0000256" key="1">
    <source>
        <dbReference type="ARBA" id="ARBA00004651"/>
    </source>
</evidence>
<feature type="transmembrane region" description="Helical" evidence="8">
    <location>
        <begin position="7"/>
        <end position="27"/>
    </location>
</feature>
<dbReference type="RefSeq" id="WP_229980788.1">
    <property type="nucleotide sequence ID" value="NZ_JAJJPB010000002.1"/>
</dbReference>
<dbReference type="PIRSF" id="PIRSF005091">
    <property type="entry name" value="Mmb_sulf_HI1246"/>
    <property type="match status" value="1"/>
</dbReference>
<feature type="transmembrane region" description="Helical" evidence="8">
    <location>
        <begin position="150"/>
        <end position="172"/>
    </location>
</feature>
<dbReference type="Gene3D" id="3.30.1120.170">
    <property type="match status" value="1"/>
</dbReference>
<keyword evidence="6 8" id="KW-1133">Transmembrane helix</keyword>
<feature type="transmembrane region" description="Helical" evidence="8">
    <location>
        <begin position="121"/>
        <end position="138"/>
    </location>
</feature>
<keyword evidence="4" id="KW-1003">Cell membrane</keyword>